<sequence length="106" mass="11866">MLVRATSLLSPASQELLLAIASLVAGRSCLLLEFARPVVHLVAVWSCWNSLVVAATGAADRWSELLPARLRQQERRREERRGEGEGVSSVLIASWWSRLEKRREGE</sequence>
<protein>
    <submittedName>
        <fullName evidence="1">Uncharacterized protein</fullName>
    </submittedName>
</protein>
<dbReference type="AlphaFoldDB" id="A0A9J6AZD0"/>
<proteinExistence type="predicted"/>
<evidence type="ECO:0000313" key="1">
    <source>
        <dbReference type="EMBL" id="KAG5629619.1"/>
    </source>
</evidence>
<keyword evidence="2" id="KW-1185">Reference proteome</keyword>
<accession>A0A9J6AZD0</accession>
<dbReference type="Proteomes" id="UP000824120">
    <property type="component" value="Chromosome 1"/>
</dbReference>
<gene>
    <name evidence="1" type="ORF">H5410_001336</name>
</gene>
<evidence type="ECO:0000313" key="2">
    <source>
        <dbReference type="Proteomes" id="UP000824120"/>
    </source>
</evidence>
<organism evidence="1 2">
    <name type="scientific">Solanum commersonii</name>
    <name type="common">Commerson's wild potato</name>
    <name type="synonym">Commerson's nightshade</name>
    <dbReference type="NCBI Taxonomy" id="4109"/>
    <lineage>
        <taxon>Eukaryota</taxon>
        <taxon>Viridiplantae</taxon>
        <taxon>Streptophyta</taxon>
        <taxon>Embryophyta</taxon>
        <taxon>Tracheophyta</taxon>
        <taxon>Spermatophyta</taxon>
        <taxon>Magnoliopsida</taxon>
        <taxon>eudicotyledons</taxon>
        <taxon>Gunneridae</taxon>
        <taxon>Pentapetalae</taxon>
        <taxon>asterids</taxon>
        <taxon>lamiids</taxon>
        <taxon>Solanales</taxon>
        <taxon>Solanaceae</taxon>
        <taxon>Solanoideae</taxon>
        <taxon>Solaneae</taxon>
        <taxon>Solanum</taxon>
    </lineage>
</organism>
<comment type="caution">
    <text evidence="1">The sequence shown here is derived from an EMBL/GenBank/DDBJ whole genome shotgun (WGS) entry which is preliminary data.</text>
</comment>
<dbReference type="EMBL" id="JACXVP010000001">
    <property type="protein sequence ID" value="KAG5629619.1"/>
    <property type="molecule type" value="Genomic_DNA"/>
</dbReference>
<reference evidence="1 2" key="1">
    <citation type="submission" date="2020-09" db="EMBL/GenBank/DDBJ databases">
        <title>De no assembly of potato wild relative species, Solanum commersonii.</title>
        <authorList>
            <person name="Cho K."/>
        </authorList>
    </citation>
    <scope>NUCLEOTIDE SEQUENCE [LARGE SCALE GENOMIC DNA]</scope>
    <source>
        <strain evidence="1">LZ3.2</strain>
        <tissue evidence="1">Leaf</tissue>
    </source>
</reference>
<name>A0A9J6AZD0_SOLCO</name>